<accession>A0A7S1M873</accession>
<sequence>MGCCCSGEAAYGVSLAGCDRVNGVYVQSGSYGGRAMFTHREHGLNLWYNDGEWRIGGTRDYYYVNKSDDDNPPITGWIIADSYCNSDATSPVPNITKKFCKCC</sequence>
<protein>
    <submittedName>
        <fullName evidence="1">Uncharacterized protein</fullName>
    </submittedName>
</protein>
<reference evidence="1" key="1">
    <citation type="submission" date="2021-01" db="EMBL/GenBank/DDBJ databases">
        <authorList>
            <person name="Corre E."/>
            <person name="Pelletier E."/>
            <person name="Niang G."/>
            <person name="Scheremetjew M."/>
            <person name="Finn R."/>
            <person name="Kale V."/>
            <person name="Holt S."/>
            <person name="Cochrane G."/>
            <person name="Meng A."/>
            <person name="Brown T."/>
            <person name="Cohen L."/>
        </authorList>
    </citation>
    <scope>NUCLEOTIDE SEQUENCE</scope>
    <source>
        <strain evidence="1">CCAP 1951/1</strain>
    </source>
</reference>
<name>A0A7S1M873_NEODS</name>
<dbReference type="EMBL" id="HBGF01028928">
    <property type="protein sequence ID" value="CAD9124599.1"/>
    <property type="molecule type" value="Transcribed_RNA"/>
</dbReference>
<evidence type="ECO:0000313" key="1">
    <source>
        <dbReference type="EMBL" id="CAD9124599.1"/>
    </source>
</evidence>
<proteinExistence type="predicted"/>
<organism evidence="1">
    <name type="scientific">Neobodo designis</name>
    <name type="common">Flagellated protozoan</name>
    <name type="synonym">Bodo designis</name>
    <dbReference type="NCBI Taxonomy" id="312471"/>
    <lineage>
        <taxon>Eukaryota</taxon>
        <taxon>Discoba</taxon>
        <taxon>Euglenozoa</taxon>
        <taxon>Kinetoplastea</taxon>
        <taxon>Metakinetoplastina</taxon>
        <taxon>Neobodonida</taxon>
        <taxon>Neobodo</taxon>
    </lineage>
</organism>
<dbReference type="AlphaFoldDB" id="A0A7S1M873"/>
<gene>
    <name evidence="1" type="ORF">NDES1114_LOCUS19173</name>
</gene>